<dbReference type="InterPro" id="IPR036584">
    <property type="entry name" value="FliS_sf"/>
</dbReference>
<dbReference type="SUPFAM" id="SSF101116">
    <property type="entry name" value="Flagellar export chaperone FliS"/>
    <property type="match status" value="1"/>
</dbReference>
<dbReference type="PANTHER" id="PTHR34773">
    <property type="entry name" value="FLAGELLAR SECRETION CHAPERONE FLIS"/>
    <property type="match status" value="1"/>
</dbReference>
<keyword evidence="8" id="KW-0282">Flagellum</keyword>
<accession>A0A328FEE6</accession>
<sequence length="160" mass="18106">MVYNALSSYQKVQVSSEINPQKLIHMLYDGAIKRISFAREGVINKNPKQRGENLSKAIAIISELNASLRNIEGEEISFLRSLFLSMMQELCKVSITNDIQTLDRATKYLMELKRIWETSVMGQADTAENTNPKTAQKKEIPSMSYSGYERHGQKTTSIAI</sequence>
<dbReference type="RefSeq" id="WP_111954460.1">
    <property type="nucleotide sequence ID" value="NZ_CP036313.1"/>
</dbReference>
<dbReference type="GO" id="GO:0005829">
    <property type="term" value="C:cytosol"/>
    <property type="evidence" value="ECO:0007669"/>
    <property type="project" value="UniProtKB-SubCell"/>
</dbReference>
<dbReference type="EMBL" id="QLNI01000008">
    <property type="protein sequence ID" value="RAM03044.1"/>
    <property type="molecule type" value="Genomic_DNA"/>
</dbReference>
<evidence type="ECO:0000256" key="1">
    <source>
        <dbReference type="ARBA" id="ARBA00004514"/>
    </source>
</evidence>
<keyword evidence="3" id="KW-0963">Cytoplasm</keyword>
<dbReference type="CDD" id="cd16098">
    <property type="entry name" value="FliS"/>
    <property type="match status" value="1"/>
</dbReference>
<evidence type="ECO:0000256" key="3">
    <source>
        <dbReference type="ARBA" id="ARBA00022490"/>
    </source>
</evidence>
<organism evidence="8 9">
    <name type="scientific">Desulfobacter hydrogenophilus</name>
    <dbReference type="NCBI Taxonomy" id="2291"/>
    <lineage>
        <taxon>Bacteria</taxon>
        <taxon>Pseudomonadati</taxon>
        <taxon>Thermodesulfobacteriota</taxon>
        <taxon>Desulfobacteria</taxon>
        <taxon>Desulfobacterales</taxon>
        <taxon>Desulfobacteraceae</taxon>
        <taxon>Desulfobacter</taxon>
    </lineage>
</organism>
<comment type="subcellular location">
    <subcellularLocation>
        <location evidence="1">Cytoplasm</location>
        <location evidence="1">Cytosol</location>
    </subcellularLocation>
</comment>
<evidence type="ECO:0000256" key="5">
    <source>
        <dbReference type="ARBA" id="ARBA00023186"/>
    </source>
</evidence>
<keyword evidence="10" id="KW-1185">Reference proteome</keyword>
<dbReference type="PANTHER" id="PTHR34773:SF1">
    <property type="entry name" value="FLAGELLAR SECRETION CHAPERONE FLIS"/>
    <property type="match status" value="1"/>
</dbReference>
<reference evidence="8 9" key="1">
    <citation type="submission" date="2018-06" db="EMBL/GenBank/DDBJ databases">
        <title>Complete Genome Sequence of Desulfobacter hydrogenophilus (DSM3380).</title>
        <authorList>
            <person name="Marietou A."/>
            <person name="Schreiber L."/>
            <person name="Marshall I."/>
            <person name="Jorgensen B."/>
        </authorList>
    </citation>
    <scope>NUCLEOTIDE SEQUENCE [LARGE SCALE GENOMIC DNA]</scope>
    <source>
        <strain evidence="8 9">DSM 3380</strain>
    </source>
</reference>
<evidence type="ECO:0000313" key="7">
    <source>
        <dbReference type="EMBL" id="QBH12807.1"/>
    </source>
</evidence>
<dbReference type="GO" id="GO:0044780">
    <property type="term" value="P:bacterial-type flagellum assembly"/>
    <property type="evidence" value="ECO:0007669"/>
    <property type="project" value="InterPro"/>
</dbReference>
<dbReference type="NCBIfam" id="TIGR00208">
    <property type="entry name" value="fliS"/>
    <property type="match status" value="1"/>
</dbReference>
<keyword evidence="8" id="KW-0966">Cell projection</keyword>
<keyword evidence="5" id="KW-0143">Chaperone</keyword>
<dbReference type="Gene3D" id="1.20.120.340">
    <property type="entry name" value="Flagellar protein FliS"/>
    <property type="match status" value="1"/>
</dbReference>
<evidence type="ECO:0000313" key="8">
    <source>
        <dbReference type="EMBL" id="RAM03044.1"/>
    </source>
</evidence>
<evidence type="ECO:0000256" key="6">
    <source>
        <dbReference type="SAM" id="MobiDB-lite"/>
    </source>
</evidence>
<feature type="region of interest" description="Disordered" evidence="6">
    <location>
        <begin position="124"/>
        <end position="160"/>
    </location>
</feature>
<keyword evidence="4" id="KW-1005">Bacterial flagellum biogenesis</keyword>
<dbReference type="Pfam" id="PF02561">
    <property type="entry name" value="FliS"/>
    <property type="match status" value="1"/>
</dbReference>
<evidence type="ECO:0000313" key="10">
    <source>
        <dbReference type="Proteomes" id="UP000293902"/>
    </source>
</evidence>
<dbReference type="EMBL" id="CP036313">
    <property type="protein sequence ID" value="QBH12807.1"/>
    <property type="molecule type" value="Genomic_DNA"/>
</dbReference>
<dbReference type="InterPro" id="IPR003713">
    <property type="entry name" value="FliS"/>
</dbReference>
<dbReference type="AlphaFoldDB" id="A0A328FEE6"/>
<evidence type="ECO:0000313" key="9">
    <source>
        <dbReference type="Proteomes" id="UP000248798"/>
    </source>
</evidence>
<gene>
    <name evidence="8" type="primary">fliS</name>
    <name evidence="8" type="ORF">DO021_05335</name>
    <name evidence="7" type="ORF">EYB58_07720</name>
</gene>
<proteinExistence type="inferred from homology"/>
<dbReference type="OrthoDB" id="5343669at2"/>
<dbReference type="Proteomes" id="UP000248798">
    <property type="component" value="Unassembled WGS sequence"/>
</dbReference>
<dbReference type="Proteomes" id="UP000293902">
    <property type="component" value="Chromosome"/>
</dbReference>
<keyword evidence="8" id="KW-0969">Cilium</keyword>
<reference evidence="7 10" key="2">
    <citation type="submission" date="2019-02" db="EMBL/GenBank/DDBJ databases">
        <title>Complete genome sequence of Desulfobacter hydrogenophilus AcRS1.</title>
        <authorList>
            <person name="Marietou A."/>
            <person name="Lund M.B."/>
            <person name="Marshall I.P.G."/>
            <person name="Schreiber L."/>
            <person name="Jorgensen B."/>
        </authorList>
    </citation>
    <scope>NUCLEOTIDE SEQUENCE [LARGE SCALE GENOMIC DNA]</scope>
    <source>
        <strain evidence="7 10">AcRS1</strain>
    </source>
</reference>
<evidence type="ECO:0000256" key="2">
    <source>
        <dbReference type="ARBA" id="ARBA00008787"/>
    </source>
</evidence>
<name>A0A328FEE6_9BACT</name>
<comment type="similarity">
    <text evidence="2">Belongs to the FliS family.</text>
</comment>
<evidence type="ECO:0000256" key="4">
    <source>
        <dbReference type="ARBA" id="ARBA00022795"/>
    </source>
</evidence>
<protein>
    <submittedName>
        <fullName evidence="8">Flagellar export chaperone FliS</fullName>
    </submittedName>
</protein>
<dbReference type="GO" id="GO:0071973">
    <property type="term" value="P:bacterial-type flagellum-dependent cell motility"/>
    <property type="evidence" value="ECO:0007669"/>
    <property type="project" value="TreeGrafter"/>
</dbReference>